<dbReference type="InterPro" id="IPR044846">
    <property type="entry name" value="GH10"/>
</dbReference>
<dbReference type="OrthoDB" id="1032269at2"/>
<evidence type="ECO:0000256" key="1">
    <source>
        <dbReference type="ARBA" id="ARBA00022801"/>
    </source>
</evidence>
<keyword evidence="4 5" id="KW-0624">Polysaccharide degradation</keyword>
<dbReference type="Pfam" id="PF00331">
    <property type="entry name" value="Glyco_hydro_10"/>
    <property type="match status" value="1"/>
</dbReference>
<gene>
    <name evidence="7" type="ORF">SAMN06265348_110140</name>
</gene>
<keyword evidence="1 5" id="KW-0378">Hydrolase</keyword>
<dbReference type="PROSITE" id="PS51760">
    <property type="entry name" value="GH10_2"/>
    <property type="match status" value="1"/>
</dbReference>
<organism evidence="7 8">
    <name type="scientific">Pedobacter westerhofensis</name>
    <dbReference type="NCBI Taxonomy" id="425512"/>
    <lineage>
        <taxon>Bacteria</taxon>
        <taxon>Pseudomonadati</taxon>
        <taxon>Bacteroidota</taxon>
        <taxon>Sphingobacteriia</taxon>
        <taxon>Sphingobacteriales</taxon>
        <taxon>Sphingobacteriaceae</taxon>
        <taxon>Pedobacter</taxon>
    </lineage>
</organism>
<evidence type="ECO:0000256" key="3">
    <source>
        <dbReference type="ARBA" id="ARBA00023295"/>
    </source>
</evidence>
<evidence type="ECO:0000259" key="6">
    <source>
        <dbReference type="PROSITE" id="PS51760"/>
    </source>
</evidence>
<keyword evidence="7" id="KW-0858">Xylan degradation</keyword>
<dbReference type="AlphaFoldDB" id="A0A521F6E4"/>
<dbReference type="GO" id="GO:0045493">
    <property type="term" value="P:xylan catabolic process"/>
    <property type="evidence" value="ECO:0007669"/>
    <property type="project" value="UniProtKB-KW"/>
</dbReference>
<dbReference type="GO" id="GO:0031176">
    <property type="term" value="F:endo-1,4-beta-xylanase activity"/>
    <property type="evidence" value="ECO:0007669"/>
    <property type="project" value="UniProtKB-EC"/>
</dbReference>
<dbReference type="SMART" id="SM00633">
    <property type="entry name" value="Glyco_10"/>
    <property type="match status" value="1"/>
</dbReference>
<reference evidence="7 8" key="1">
    <citation type="submission" date="2017-05" db="EMBL/GenBank/DDBJ databases">
        <authorList>
            <person name="Varghese N."/>
            <person name="Submissions S."/>
        </authorList>
    </citation>
    <scope>NUCLEOTIDE SEQUENCE [LARGE SCALE GENOMIC DNA]</scope>
    <source>
        <strain evidence="7 8">DSM 19036</strain>
    </source>
</reference>
<comment type="similarity">
    <text evidence="5">Belongs to the glycosyl hydrolase 10 (cellulase F) family.</text>
</comment>
<dbReference type="InterPro" id="IPR017853">
    <property type="entry name" value="GH"/>
</dbReference>
<evidence type="ECO:0000256" key="4">
    <source>
        <dbReference type="ARBA" id="ARBA00023326"/>
    </source>
</evidence>
<dbReference type="Gene3D" id="3.20.20.80">
    <property type="entry name" value="Glycosidases"/>
    <property type="match status" value="1"/>
</dbReference>
<sequence length="370" mass="42496">MILQLTAAVVATVCTSFLLQGNYSVLPTKPAQHHRQESKGLKDYYQSFFYMGVAVSPKSLSGDEGALIKNQFNSITPENAMKMSVIHPAEDRYSWKDADSIVSIAAANKIRIRGHNLCWHEQVPAWMFKGKDGKQVTKEVLLQRLKSHIFTVVQRYKGKIYAWDVVNEAIDDDPARFLRNSPWYQICGEDFISKAFEYAHEADPNALLFYNDYNTERPEKRDRIFRLLKKLKDAGVPVHGVGLQGHWSLFEPAAAELSAAIEKYASLGLKVQITEMDISVYPWEKEKRALRPGESAAFSPQMEKKQAEKYAEIFKILRAHRNVITGVTFWNVSDRHSWLDEYPVQGRKNYPLLFNRQLQPKMAYDKVVNF</sequence>
<evidence type="ECO:0000313" key="7">
    <source>
        <dbReference type="EMBL" id="SMO91191.1"/>
    </source>
</evidence>
<name>A0A521F6E4_9SPHI</name>
<dbReference type="EMBL" id="FXTN01000010">
    <property type="protein sequence ID" value="SMO91191.1"/>
    <property type="molecule type" value="Genomic_DNA"/>
</dbReference>
<dbReference type="PRINTS" id="PR00134">
    <property type="entry name" value="GLHYDRLASE10"/>
</dbReference>
<dbReference type="InterPro" id="IPR001000">
    <property type="entry name" value="GH10_dom"/>
</dbReference>
<keyword evidence="3 5" id="KW-0326">Glycosidase</keyword>
<comment type="catalytic activity">
    <reaction evidence="5">
        <text>Endohydrolysis of (1-&gt;4)-beta-D-xylosidic linkages in xylans.</text>
        <dbReference type="EC" id="3.2.1.8"/>
    </reaction>
</comment>
<protein>
    <recommendedName>
        <fullName evidence="5">Beta-xylanase</fullName>
        <ecNumber evidence="5">3.2.1.8</ecNumber>
    </recommendedName>
</protein>
<accession>A0A521F6E4</accession>
<dbReference type="Proteomes" id="UP000320300">
    <property type="component" value="Unassembled WGS sequence"/>
</dbReference>
<dbReference type="RefSeq" id="WP_142529988.1">
    <property type="nucleotide sequence ID" value="NZ_FXTN01000010.1"/>
</dbReference>
<dbReference type="EC" id="3.2.1.8" evidence="5"/>
<dbReference type="PANTHER" id="PTHR31490:SF90">
    <property type="entry name" value="ENDO-1,4-BETA-XYLANASE A"/>
    <property type="match status" value="1"/>
</dbReference>
<evidence type="ECO:0000256" key="2">
    <source>
        <dbReference type="ARBA" id="ARBA00023277"/>
    </source>
</evidence>
<dbReference type="PANTHER" id="PTHR31490">
    <property type="entry name" value="GLYCOSYL HYDROLASE"/>
    <property type="match status" value="1"/>
</dbReference>
<evidence type="ECO:0000313" key="8">
    <source>
        <dbReference type="Proteomes" id="UP000320300"/>
    </source>
</evidence>
<feature type="domain" description="GH10" evidence="6">
    <location>
        <begin position="35"/>
        <end position="370"/>
    </location>
</feature>
<keyword evidence="2 5" id="KW-0119">Carbohydrate metabolism</keyword>
<proteinExistence type="inferred from homology"/>
<keyword evidence="8" id="KW-1185">Reference proteome</keyword>
<dbReference type="SUPFAM" id="SSF51445">
    <property type="entry name" value="(Trans)glycosidases"/>
    <property type="match status" value="1"/>
</dbReference>
<evidence type="ECO:0000256" key="5">
    <source>
        <dbReference type="RuleBase" id="RU361174"/>
    </source>
</evidence>